<name>A0ABW0NVB9_9HYPH</name>
<sequence>MIAPRPTKSSLVIACVARLAAAIAGLSLLAGAALAGGYERVRLPSYDGDLDAVLYRPKGPGPFPAVVALHGCGGLFRENGKLSLRHSDWGERLAAEGYLVLMPDSYGSRRLGSQCGIKEMTVRASRERVADAAAARHWLQMRGDVRPDRIALLGWSGGGSTVLAAARKDRRPADEQPDFARAIAFYPGCRVQSESASFAARLPLLMLIGDADDWTPPGPCDYLAKAAKARGEKVEIVIYAGALHDFDHPRLEVKERSDIAFSATGTGKATVGTNPEAREDAIKRVRAFLSGL</sequence>
<reference evidence="4" key="1">
    <citation type="journal article" date="2019" name="Int. J. Syst. Evol. Microbiol.">
        <title>The Global Catalogue of Microorganisms (GCM) 10K type strain sequencing project: providing services to taxonomists for standard genome sequencing and annotation.</title>
        <authorList>
            <consortium name="The Broad Institute Genomics Platform"/>
            <consortium name="The Broad Institute Genome Sequencing Center for Infectious Disease"/>
            <person name="Wu L."/>
            <person name="Ma J."/>
        </authorList>
    </citation>
    <scope>NUCLEOTIDE SEQUENCE [LARGE SCALE GENOMIC DNA]</scope>
    <source>
        <strain evidence="4">CCUG 43117</strain>
    </source>
</reference>
<proteinExistence type="predicted"/>
<keyword evidence="1 3" id="KW-0378">Hydrolase</keyword>
<dbReference type="EMBL" id="JBHSLU010000007">
    <property type="protein sequence ID" value="MFC5504441.1"/>
    <property type="molecule type" value="Genomic_DNA"/>
</dbReference>
<accession>A0ABW0NVB9</accession>
<dbReference type="InterPro" id="IPR029058">
    <property type="entry name" value="AB_hydrolase_fold"/>
</dbReference>
<dbReference type="EC" id="3.1.-.-" evidence="3"/>
<dbReference type="Pfam" id="PF01738">
    <property type="entry name" value="DLH"/>
    <property type="match status" value="1"/>
</dbReference>
<evidence type="ECO:0000256" key="1">
    <source>
        <dbReference type="ARBA" id="ARBA00022801"/>
    </source>
</evidence>
<dbReference type="InterPro" id="IPR050261">
    <property type="entry name" value="FrsA_esterase"/>
</dbReference>
<dbReference type="Gene3D" id="3.40.50.1820">
    <property type="entry name" value="alpha/beta hydrolase"/>
    <property type="match status" value="1"/>
</dbReference>
<dbReference type="PANTHER" id="PTHR22946:SF9">
    <property type="entry name" value="POLYKETIDE TRANSFERASE AF380"/>
    <property type="match status" value="1"/>
</dbReference>
<organism evidence="3 4">
    <name type="scientific">Bosea massiliensis</name>
    <dbReference type="NCBI Taxonomy" id="151419"/>
    <lineage>
        <taxon>Bacteria</taxon>
        <taxon>Pseudomonadati</taxon>
        <taxon>Pseudomonadota</taxon>
        <taxon>Alphaproteobacteria</taxon>
        <taxon>Hyphomicrobiales</taxon>
        <taxon>Boseaceae</taxon>
        <taxon>Bosea</taxon>
    </lineage>
</organism>
<evidence type="ECO:0000313" key="4">
    <source>
        <dbReference type="Proteomes" id="UP001596060"/>
    </source>
</evidence>
<dbReference type="InterPro" id="IPR002925">
    <property type="entry name" value="Dienelactn_hydro"/>
</dbReference>
<gene>
    <name evidence="3" type="ORF">ACFPN9_04135</name>
</gene>
<dbReference type="Proteomes" id="UP001596060">
    <property type="component" value="Unassembled WGS sequence"/>
</dbReference>
<feature type="domain" description="Dienelactone hydrolase" evidence="2">
    <location>
        <begin position="50"/>
        <end position="289"/>
    </location>
</feature>
<dbReference type="GO" id="GO:0016787">
    <property type="term" value="F:hydrolase activity"/>
    <property type="evidence" value="ECO:0007669"/>
    <property type="project" value="UniProtKB-KW"/>
</dbReference>
<dbReference type="PANTHER" id="PTHR22946">
    <property type="entry name" value="DIENELACTONE HYDROLASE DOMAIN-CONTAINING PROTEIN-RELATED"/>
    <property type="match status" value="1"/>
</dbReference>
<evidence type="ECO:0000259" key="2">
    <source>
        <dbReference type="Pfam" id="PF01738"/>
    </source>
</evidence>
<evidence type="ECO:0000313" key="3">
    <source>
        <dbReference type="EMBL" id="MFC5504441.1"/>
    </source>
</evidence>
<comment type="caution">
    <text evidence="3">The sequence shown here is derived from an EMBL/GenBank/DDBJ whole genome shotgun (WGS) entry which is preliminary data.</text>
</comment>
<keyword evidence="4" id="KW-1185">Reference proteome</keyword>
<dbReference type="RefSeq" id="WP_245282510.1">
    <property type="nucleotide sequence ID" value="NZ_JBHSLU010000007.1"/>
</dbReference>
<protein>
    <submittedName>
        <fullName evidence="3">Dienelactone hydrolase family protein</fullName>
        <ecNumber evidence="3">3.1.-.-</ecNumber>
    </submittedName>
</protein>
<dbReference type="SUPFAM" id="SSF53474">
    <property type="entry name" value="alpha/beta-Hydrolases"/>
    <property type="match status" value="1"/>
</dbReference>